<dbReference type="CDD" id="cd03139">
    <property type="entry name" value="GATase1_PfpI_2"/>
    <property type="match status" value="1"/>
</dbReference>
<gene>
    <name evidence="3" type="ORF">FGL85_07130</name>
    <name evidence="2" type="ORF">P1N92_07770</name>
</gene>
<dbReference type="RefSeq" id="WP_010280370.1">
    <property type="nucleotide sequence ID" value="NZ_BMBO01000005.1"/>
</dbReference>
<dbReference type="InterPro" id="IPR029062">
    <property type="entry name" value="Class_I_gatase-like"/>
</dbReference>
<dbReference type="Pfam" id="PF01965">
    <property type="entry name" value="DJ-1_PfpI"/>
    <property type="match status" value="1"/>
</dbReference>
<dbReference type="InterPro" id="IPR002818">
    <property type="entry name" value="DJ-1/PfpI"/>
</dbReference>
<keyword evidence="5" id="KW-1185">Reference proteome</keyword>
<evidence type="ECO:0000313" key="4">
    <source>
        <dbReference type="Proteomes" id="UP000321296"/>
    </source>
</evidence>
<accession>A0A5B8T7R3</accession>
<evidence type="ECO:0000313" key="2">
    <source>
        <dbReference type="EMBL" id="MDG9734014.1"/>
    </source>
</evidence>
<organism evidence="3 4">
    <name type="scientific">Leuconostoc pseudomesenteroides</name>
    <dbReference type="NCBI Taxonomy" id="33968"/>
    <lineage>
        <taxon>Bacteria</taxon>
        <taxon>Bacillati</taxon>
        <taxon>Bacillota</taxon>
        <taxon>Bacilli</taxon>
        <taxon>Lactobacillales</taxon>
        <taxon>Lactobacillaceae</taxon>
        <taxon>Leuconostoc</taxon>
    </lineage>
</organism>
<reference evidence="3 4" key="1">
    <citation type="submission" date="2019-06" db="EMBL/GenBank/DDBJ databases">
        <title>Genome analyses of bacteria isolated from kimchi.</title>
        <authorList>
            <person name="Lee S."/>
            <person name="Ahn S."/>
            <person name="Roh S."/>
        </authorList>
    </citation>
    <scope>NUCLEOTIDE SEQUENCE [LARGE SCALE GENOMIC DNA]</scope>
    <source>
        <strain evidence="3 4">CBA3630</strain>
    </source>
</reference>
<dbReference type="GeneID" id="64344646"/>
<dbReference type="PANTHER" id="PTHR43130:SF15">
    <property type="entry name" value="THIJ_PFPI FAMILY PROTEIN (AFU_ORTHOLOGUE AFUA_5G14240)"/>
    <property type="match status" value="1"/>
</dbReference>
<reference evidence="2 5" key="2">
    <citation type="submission" date="2023-02" db="EMBL/GenBank/DDBJ databases">
        <title>Antimicrobial susceptibility testing and tentative epidemiological cut-off values for Lactobacillaceae family species intended for ingestion.</title>
        <authorList>
            <person name="Noehr-Meldgaard K."/>
            <person name="Struve C."/>
            <person name="Ingmer H."/>
            <person name="Koza A."/>
            <person name="Al-Nakeeb K."/>
            <person name="Agersoe Y."/>
        </authorList>
    </citation>
    <scope>NUCLEOTIDE SEQUENCE [LARGE SCALE GENOMIC DNA]</scope>
    <source>
        <strain evidence="2 5">DSM 20193</strain>
    </source>
</reference>
<evidence type="ECO:0000259" key="1">
    <source>
        <dbReference type="Pfam" id="PF01965"/>
    </source>
</evidence>
<dbReference type="SUPFAM" id="SSF52317">
    <property type="entry name" value="Class I glutamine amidotransferase-like"/>
    <property type="match status" value="1"/>
</dbReference>
<dbReference type="KEGG" id="lpse:FGL85_07130"/>
<dbReference type="EMBL" id="JARGDN010000009">
    <property type="protein sequence ID" value="MDG9734014.1"/>
    <property type="molecule type" value="Genomic_DNA"/>
</dbReference>
<dbReference type="InterPro" id="IPR052158">
    <property type="entry name" value="INH-QAR"/>
</dbReference>
<dbReference type="Gene3D" id="3.40.50.880">
    <property type="match status" value="1"/>
</dbReference>
<dbReference type="AlphaFoldDB" id="A0A5B8T7R3"/>
<feature type="domain" description="DJ-1/PfpI" evidence="1">
    <location>
        <begin position="3"/>
        <end position="165"/>
    </location>
</feature>
<name>A0A5B8T7R3_LEUPS</name>
<dbReference type="Proteomes" id="UP000321296">
    <property type="component" value="Chromosome"/>
</dbReference>
<evidence type="ECO:0000313" key="5">
    <source>
        <dbReference type="Proteomes" id="UP001529201"/>
    </source>
</evidence>
<dbReference type="Proteomes" id="UP001529201">
    <property type="component" value="Unassembled WGS sequence"/>
</dbReference>
<dbReference type="PANTHER" id="PTHR43130">
    <property type="entry name" value="ARAC-FAMILY TRANSCRIPTIONAL REGULATOR"/>
    <property type="match status" value="1"/>
</dbReference>
<evidence type="ECO:0000313" key="3">
    <source>
        <dbReference type="EMBL" id="QEA43063.1"/>
    </source>
</evidence>
<protein>
    <submittedName>
        <fullName evidence="3">DJ-1/PfpI family protein</fullName>
    </submittedName>
</protein>
<sequence length="194" mass="21993">MDINILLFDEFEPLDVFGPAEVFLHAEQFNVQYFTLSNKRAITSYRLPIVDLLSDEEIDTSGVLLIPGGPGTRLLVNDKNFIEKLKILIDKSTYCLSICTGSALLAMTTTLDHKRATSNKLAFNWVTSLNSKILWQRHARWTMDDKFYTSSGVSAGIDMSFAFLEHVTTRDFADNVAHDIEYVRIRDSQSDPFS</sequence>
<dbReference type="EMBL" id="CP042383">
    <property type="protein sequence ID" value="QEA43063.1"/>
    <property type="molecule type" value="Genomic_DNA"/>
</dbReference>
<proteinExistence type="predicted"/>